<dbReference type="EnsemblBacteria" id="AAR39233">
    <property type="protein sequence ID" value="AAR39233"/>
    <property type="gene ID" value="NEQ386"/>
</dbReference>
<evidence type="ECO:0000313" key="3">
    <source>
        <dbReference type="Proteomes" id="UP000000578"/>
    </source>
</evidence>
<feature type="domain" description="Dinitrogenase iron-molybdenum cofactor biosynthesis" evidence="1">
    <location>
        <begin position="20"/>
        <end position="103"/>
    </location>
</feature>
<dbReference type="Pfam" id="PF02579">
    <property type="entry name" value="Nitro_FeMo-Co"/>
    <property type="match status" value="1"/>
</dbReference>
<accession>Q74MD7</accession>
<reference evidence="2 3" key="1">
    <citation type="journal article" date="2003" name="Proc. Natl. Acad. Sci. U.S.A.">
        <title>The genome of Nanoarchaeum equitans: insights into early archaeal evolution and derived parasitism.</title>
        <authorList>
            <person name="Waters E."/>
            <person name="Hohn M.J."/>
            <person name="Ahel I."/>
            <person name="Graham D.E."/>
            <person name="Adams M.D."/>
            <person name="Barnstead M."/>
            <person name="Beeson K.Y."/>
            <person name="Bibbs L."/>
            <person name="Bolanos R."/>
            <person name="Keller M."/>
            <person name="Kretz K."/>
            <person name="Lin X."/>
            <person name="Mathur E."/>
            <person name="Ni J."/>
            <person name="Podar M."/>
            <person name="Richardson T."/>
            <person name="Sutton G.G."/>
            <person name="Simon M."/>
            <person name="Soll D."/>
            <person name="Stetter K.O."/>
            <person name="Short J.M."/>
            <person name="Noordewier M."/>
        </authorList>
    </citation>
    <scope>NUCLEOTIDE SEQUENCE [LARGE SCALE GENOMIC DNA]</scope>
    <source>
        <strain evidence="2 3">Kin4-M</strain>
    </source>
</reference>
<dbReference type="KEGG" id="neq:NEQ386"/>
<sequence>MKAAVACYESNGVYKLFPTEFGHAPIFVIVDLDTKQIVEKRENPYKGEESKDKFKKLAEYLKDVDYFVGKQFGTSVLKLRPMFNKIPVVVNAETLEEAIEKLSNSKDKLNLDSYVILL</sequence>
<proteinExistence type="predicted"/>
<dbReference type="EMBL" id="AE017199">
    <property type="protein sequence ID" value="AAR39233.1"/>
    <property type="molecule type" value="Genomic_DNA"/>
</dbReference>
<organism evidence="2 3">
    <name type="scientific">Nanoarchaeum equitans (strain Kin4-M)</name>
    <dbReference type="NCBI Taxonomy" id="228908"/>
    <lineage>
        <taxon>Archaea</taxon>
        <taxon>Nanobdellota</taxon>
        <taxon>Candidatus Nanoarchaeia</taxon>
        <taxon>Nanoarchaeales</taxon>
        <taxon>Nanoarchaeaceae</taxon>
        <taxon>Nanoarchaeum</taxon>
    </lineage>
</organism>
<dbReference type="InterPro" id="IPR036105">
    <property type="entry name" value="DiNase_FeMo-co_biosyn_sf"/>
</dbReference>
<dbReference type="Gene3D" id="3.30.420.130">
    <property type="entry name" value="Dinitrogenase iron-molybdenum cofactor biosynthesis domain"/>
    <property type="match status" value="1"/>
</dbReference>
<protein>
    <submittedName>
        <fullName evidence="2">NEQ386</fullName>
    </submittedName>
</protein>
<gene>
    <name evidence="2" type="ordered locus">NEQ386</name>
</gene>
<dbReference type="HOGENOM" id="CLU_2169894_0_0_2"/>
<dbReference type="SUPFAM" id="SSF53146">
    <property type="entry name" value="Nitrogenase accessory factor-like"/>
    <property type="match status" value="1"/>
</dbReference>
<evidence type="ECO:0000259" key="1">
    <source>
        <dbReference type="Pfam" id="PF02579"/>
    </source>
</evidence>
<keyword evidence="3" id="KW-1185">Reference proteome</keyword>
<evidence type="ECO:0000313" key="2">
    <source>
        <dbReference type="EMBL" id="AAR39233.1"/>
    </source>
</evidence>
<dbReference type="InterPro" id="IPR003731">
    <property type="entry name" value="Di-Nase_FeMo-co_biosynth"/>
</dbReference>
<dbReference type="Proteomes" id="UP000000578">
    <property type="component" value="Chromosome"/>
</dbReference>
<dbReference type="BioCyc" id="NEQU228908:GJB6-414-MONOMER"/>
<dbReference type="STRING" id="228908.NEQ386"/>
<dbReference type="AlphaFoldDB" id="Q74MD7"/>
<name>Q74MD7_NANEQ</name>